<dbReference type="Gene3D" id="3.80.10.10">
    <property type="entry name" value="Ribonuclease Inhibitor"/>
    <property type="match status" value="1"/>
</dbReference>
<evidence type="ECO:0000256" key="4">
    <source>
        <dbReference type="ARBA" id="ARBA00022692"/>
    </source>
</evidence>
<dbReference type="SUPFAM" id="SSF52058">
    <property type="entry name" value="L domain-like"/>
    <property type="match status" value="1"/>
</dbReference>
<evidence type="ECO:0000256" key="2">
    <source>
        <dbReference type="ARBA" id="ARBA00009592"/>
    </source>
</evidence>
<feature type="domain" description="Leucine-rich repeat-containing N-terminal plant-type" evidence="11">
    <location>
        <begin position="27"/>
        <end position="69"/>
    </location>
</feature>
<evidence type="ECO:0000256" key="5">
    <source>
        <dbReference type="ARBA" id="ARBA00022729"/>
    </source>
</evidence>
<dbReference type="GO" id="GO:0016020">
    <property type="term" value="C:membrane"/>
    <property type="evidence" value="ECO:0007669"/>
    <property type="project" value="UniProtKB-SubCell"/>
</dbReference>
<dbReference type="AlphaFoldDB" id="A0ABD2QX23"/>
<reference evidence="12 13" key="1">
    <citation type="submission" date="2024-05" db="EMBL/GenBank/DDBJ databases">
        <title>De novo assembly of an allotetraploid wild potato.</title>
        <authorList>
            <person name="Hosaka A.J."/>
        </authorList>
    </citation>
    <scope>NUCLEOTIDE SEQUENCE [LARGE SCALE GENOMIC DNA]</scope>
    <source>
        <tissue evidence="12">Young leaves</tissue>
    </source>
</reference>
<comment type="subcellular location">
    <subcellularLocation>
        <location evidence="1">Membrane</location>
        <topology evidence="1">Single-pass type I membrane protein</topology>
    </subcellularLocation>
</comment>
<dbReference type="InterPro" id="IPR032675">
    <property type="entry name" value="LRR_dom_sf"/>
</dbReference>
<keyword evidence="5 10" id="KW-0732">Signal</keyword>
<evidence type="ECO:0000256" key="9">
    <source>
        <dbReference type="ARBA" id="ARBA00023180"/>
    </source>
</evidence>
<evidence type="ECO:0000256" key="7">
    <source>
        <dbReference type="ARBA" id="ARBA00022989"/>
    </source>
</evidence>
<dbReference type="InterPro" id="IPR001611">
    <property type="entry name" value="Leu-rich_rpt"/>
</dbReference>
<keyword evidence="8" id="KW-0472">Membrane</keyword>
<evidence type="ECO:0000313" key="13">
    <source>
        <dbReference type="Proteomes" id="UP001627284"/>
    </source>
</evidence>
<protein>
    <recommendedName>
        <fullName evidence="11">Leucine-rich repeat-containing N-terminal plant-type domain-containing protein</fullName>
    </recommendedName>
</protein>
<dbReference type="Pfam" id="PF00560">
    <property type="entry name" value="LRR_1"/>
    <property type="match status" value="4"/>
</dbReference>
<dbReference type="FunFam" id="3.80.10.10:FF:000275">
    <property type="entry name" value="Leucine-rich repeat receptor-like protein kinase"/>
    <property type="match status" value="1"/>
</dbReference>
<sequence>FFTMAKTTNFFLLFLSFSVLLHNVTASDDVRCLQGLKDSFKDPNGNLNSWNFSNYSMGFICKFIGVDCWNNLKNRVISLSLPNMNLSGQLPDAFKYCSSLTTLDLSGNRFSSPIPSEICSWTPFLVNLDLSNNSFSGSIPAELGNCTYLNKLMLNNNKLSGNIPPEISRLTRLKVLSLANNNLSGNIPPFSGLPDFEYGGNRHLCGGPLAKCG</sequence>
<accession>A0ABD2QX23</accession>
<keyword evidence="9" id="KW-0325">Glycoprotein</keyword>
<organism evidence="12 13">
    <name type="scientific">Solanum stoloniferum</name>
    <dbReference type="NCBI Taxonomy" id="62892"/>
    <lineage>
        <taxon>Eukaryota</taxon>
        <taxon>Viridiplantae</taxon>
        <taxon>Streptophyta</taxon>
        <taxon>Embryophyta</taxon>
        <taxon>Tracheophyta</taxon>
        <taxon>Spermatophyta</taxon>
        <taxon>Magnoliopsida</taxon>
        <taxon>eudicotyledons</taxon>
        <taxon>Gunneridae</taxon>
        <taxon>Pentapetalae</taxon>
        <taxon>asterids</taxon>
        <taxon>lamiids</taxon>
        <taxon>Solanales</taxon>
        <taxon>Solanaceae</taxon>
        <taxon>Solanoideae</taxon>
        <taxon>Solaneae</taxon>
        <taxon>Solanum</taxon>
    </lineage>
</organism>
<feature type="signal peptide" evidence="10">
    <location>
        <begin position="1"/>
        <end position="26"/>
    </location>
</feature>
<keyword evidence="13" id="KW-1185">Reference proteome</keyword>
<comment type="caution">
    <text evidence="12">The sequence shown here is derived from an EMBL/GenBank/DDBJ whole genome shotgun (WGS) entry which is preliminary data.</text>
</comment>
<dbReference type="InterPro" id="IPR013210">
    <property type="entry name" value="LRR_N_plant-typ"/>
</dbReference>
<keyword evidence="6" id="KW-0677">Repeat</keyword>
<feature type="chain" id="PRO_5044815292" description="Leucine-rich repeat-containing N-terminal plant-type domain-containing protein" evidence="10">
    <location>
        <begin position="27"/>
        <end position="213"/>
    </location>
</feature>
<evidence type="ECO:0000256" key="3">
    <source>
        <dbReference type="ARBA" id="ARBA00022614"/>
    </source>
</evidence>
<feature type="non-terminal residue" evidence="12">
    <location>
        <position position="1"/>
    </location>
</feature>
<keyword evidence="3" id="KW-0433">Leucine-rich repeat</keyword>
<dbReference type="GO" id="GO:0050832">
    <property type="term" value="P:defense response to fungus"/>
    <property type="evidence" value="ECO:0007669"/>
    <property type="project" value="UniProtKB-ARBA"/>
</dbReference>
<keyword evidence="7" id="KW-1133">Transmembrane helix</keyword>
<dbReference type="PRINTS" id="PR00019">
    <property type="entry name" value="LEURICHRPT"/>
</dbReference>
<dbReference type="PANTHER" id="PTHR47988">
    <property type="entry name" value="SOMATIC EMBRYOGENESIS RECEPTOR KINASE 1"/>
    <property type="match status" value="1"/>
</dbReference>
<dbReference type="Proteomes" id="UP001627284">
    <property type="component" value="Unassembled WGS sequence"/>
</dbReference>
<evidence type="ECO:0000256" key="8">
    <source>
        <dbReference type="ARBA" id="ARBA00023136"/>
    </source>
</evidence>
<keyword evidence="4" id="KW-0812">Transmembrane</keyword>
<evidence type="ECO:0000256" key="6">
    <source>
        <dbReference type="ARBA" id="ARBA00022737"/>
    </source>
</evidence>
<dbReference type="Pfam" id="PF08263">
    <property type="entry name" value="LRRNT_2"/>
    <property type="match status" value="1"/>
</dbReference>
<gene>
    <name evidence="12" type="ORF">AABB24_038328</name>
</gene>
<evidence type="ECO:0000313" key="12">
    <source>
        <dbReference type="EMBL" id="KAL3324092.1"/>
    </source>
</evidence>
<evidence type="ECO:0000256" key="1">
    <source>
        <dbReference type="ARBA" id="ARBA00004479"/>
    </source>
</evidence>
<evidence type="ECO:0000259" key="11">
    <source>
        <dbReference type="Pfam" id="PF08263"/>
    </source>
</evidence>
<evidence type="ECO:0000256" key="10">
    <source>
        <dbReference type="SAM" id="SignalP"/>
    </source>
</evidence>
<dbReference type="PROSITE" id="PS51450">
    <property type="entry name" value="LRR"/>
    <property type="match status" value="1"/>
</dbReference>
<dbReference type="EMBL" id="JBJKTR010000023">
    <property type="protein sequence ID" value="KAL3324092.1"/>
    <property type="molecule type" value="Genomic_DNA"/>
</dbReference>
<name>A0ABD2QX23_9SOLN</name>
<comment type="similarity">
    <text evidence="2">Belongs to the RLP family.</text>
</comment>
<proteinExistence type="inferred from homology"/>